<gene>
    <name evidence="3" type="ORF">SAMN04489866_101221</name>
</gene>
<keyword evidence="4" id="KW-1185">Reference proteome</keyword>
<dbReference type="Proteomes" id="UP000198995">
    <property type="component" value="Unassembled WGS sequence"/>
</dbReference>
<feature type="region of interest" description="Disordered" evidence="1">
    <location>
        <begin position="1"/>
        <end position="39"/>
    </location>
</feature>
<reference evidence="3 4" key="1">
    <citation type="submission" date="2016-10" db="EMBL/GenBank/DDBJ databases">
        <authorList>
            <person name="de Groot N.N."/>
        </authorList>
    </citation>
    <scope>NUCLEOTIDE SEQUENCE [LARGE SCALE GENOMIC DNA]</scope>
    <source>
        <strain evidence="3 4">DSM 20475</strain>
    </source>
</reference>
<dbReference type="STRING" id="2741.SAMN04489866_101221"/>
<feature type="transmembrane region" description="Helical" evidence="2">
    <location>
        <begin position="68"/>
        <end position="87"/>
    </location>
</feature>
<protein>
    <submittedName>
        <fullName evidence="3">Uncharacterized protein</fullName>
    </submittedName>
</protein>
<accession>A0A1G6S477</accession>
<organism evidence="3 4">
    <name type="scientific">Peptococcus niger</name>
    <dbReference type="NCBI Taxonomy" id="2741"/>
    <lineage>
        <taxon>Bacteria</taxon>
        <taxon>Bacillati</taxon>
        <taxon>Bacillota</taxon>
        <taxon>Clostridia</taxon>
        <taxon>Eubacteriales</taxon>
        <taxon>Peptococcaceae</taxon>
        <taxon>Peptococcus</taxon>
    </lineage>
</organism>
<sequence length="89" mass="9900">MSKPYDSDINADESSDLHANDSVPESDPQPKPKDNTHTAALSDQDVLTLVKHVDDIHTIAYNTYYMEAFALSFIMVCAFALVLISALRR</sequence>
<evidence type="ECO:0000313" key="4">
    <source>
        <dbReference type="Proteomes" id="UP000198995"/>
    </source>
</evidence>
<name>A0A1G6S477_PEPNI</name>
<keyword evidence="2" id="KW-0472">Membrane</keyword>
<keyword evidence="2" id="KW-0812">Transmembrane</keyword>
<dbReference type="EMBL" id="FNAF01000001">
    <property type="protein sequence ID" value="SDD11659.1"/>
    <property type="molecule type" value="Genomic_DNA"/>
</dbReference>
<proteinExistence type="predicted"/>
<evidence type="ECO:0000313" key="3">
    <source>
        <dbReference type="EMBL" id="SDD11659.1"/>
    </source>
</evidence>
<evidence type="ECO:0000256" key="2">
    <source>
        <dbReference type="SAM" id="Phobius"/>
    </source>
</evidence>
<evidence type="ECO:0000256" key="1">
    <source>
        <dbReference type="SAM" id="MobiDB-lite"/>
    </source>
</evidence>
<keyword evidence="2" id="KW-1133">Transmembrane helix</keyword>
<dbReference type="RefSeq" id="WP_091790909.1">
    <property type="nucleotide sequence ID" value="NZ_FNAF01000001.1"/>
</dbReference>
<dbReference type="AlphaFoldDB" id="A0A1G6S477"/>